<dbReference type="Gene3D" id="3.60.10.10">
    <property type="entry name" value="Endonuclease/exonuclease/phosphatase"/>
    <property type="match status" value="1"/>
</dbReference>
<organism evidence="3 4">
    <name type="scientific">Oncorhynchus kisutch</name>
    <name type="common">Coho salmon</name>
    <name type="synonym">Salmo kisutch</name>
    <dbReference type="NCBI Taxonomy" id="8019"/>
    <lineage>
        <taxon>Eukaryota</taxon>
        <taxon>Metazoa</taxon>
        <taxon>Chordata</taxon>
        <taxon>Craniata</taxon>
        <taxon>Vertebrata</taxon>
        <taxon>Euteleostomi</taxon>
        <taxon>Actinopterygii</taxon>
        <taxon>Neopterygii</taxon>
        <taxon>Teleostei</taxon>
        <taxon>Protacanthopterygii</taxon>
        <taxon>Salmoniformes</taxon>
        <taxon>Salmonidae</taxon>
        <taxon>Salmoninae</taxon>
        <taxon>Oncorhynchus</taxon>
    </lineage>
</organism>
<evidence type="ECO:0000256" key="1">
    <source>
        <dbReference type="SAM" id="Phobius"/>
    </source>
</evidence>
<proteinExistence type="predicted"/>
<dbReference type="Proteomes" id="UP000694557">
    <property type="component" value="Unassembled WGS sequence"/>
</dbReference>
<sequence>MVQISVPYRFVHCSYVFDSSYYSLYFYIIFVVLSLSILSLNARGLRNSVKRKALFLFAKQFRTDFCFFQESHSISADANFWRSQWGNDIWLSHGSERSAGVTTMKNTFGGNILHSECDPFGHFICLVISYNDITLITVNFYGYNTKHENDELLESIKKHILHWLSKFPNSLLLIGGDFNITIDNSTDRWPPGRPTNQNLGLILFMEKFDLTDIWRERFPAKRSFTWSNKTGSRQSRIDFWLISKCIDSECVTTNICTTPLTDHKAIYIDIKIFTPDTNLGRTSYWKLNGSLLNNDIVTFEVKDLLSHFWKRACEEKSYCKNWELFKFEVSKYLRKYGSNLAKTRRAEEEKVIIKITSLSQRSPADLLGEEKMELIELQNKLDNIYKLKAEGAFIRSRKKWIEEGEQNSSYFFRLEKFHSKNNTIHKLNIDGVITDDQKLIAKYCSNFYRKLYSSTYCQESTDMFFNSLNNVHSISDIESKQCDEPIKVEEIIESIKHLKNNKSPGVDGITSELYKLFSEQVAPFLFEVFLESIKNNVLPPTMSQGLITLIPKPKKEVLLIDNWRPICLLNNDYKILASLLAKRIKEVLDAIIDETQSGFMRNRHISNNVRLVLDVLDYSDLITEDSFILFLDFYKAFDTEHPFLFHSLERLGFGDFFCKAIKTLYANGNSSIKLKYGTSPRFELKRGIRQGCPISPYLFLLITQLLANSLNNSPVQGISIAGKEIIISQLADDTTLFLKDANQIPISINVIQSFSKASGLYLNIKKCELMAVKDCVTPSYYGIPVKEELTYLGITITKDQKSRGLLNFNPLIKKTQKKLNQWLQRDLSLKGRVLITKAEGISRLTYGALSLYLDRKISKEIDQMLFNFLWRNRTHYIRKTVVMNTYENGGLNFLDFTTLNNTFKIIWIKQFLRRPTSIWNFIPHHVFSTFGGLNFMLFCNYNIDKVPVKLSAFHRQVFLSWSLIYKHNFSPHRYYIWNNRDILYKNTSLFLEYWFRNNILLVSQLVNAEGFLLSYKEFLSLYKVPVTPKDFAIVLDAIPSGVAMLFRNMSRPDPQSLPSIDPVDSSVGKICFSFGPFNNRAIRSLFQQDVVSIPYVMPYWNGFIDNICWKKVWMLPQTYLLVNKIKEISFKIIHKYYPANHYMKKFKENINSNCSFCNDHPETVVHLFWHCMHVRKLWQDISRFIIEHIYEDFTLLWRDVLFGFFTYNRNKRNHFYVINFIILLAKFHIHKCKFTNRKPHFRTLQKEIELYFKTVKCSTNKKAVRIVSICMSLKVLV</sequence>
<dbReference type="Pfam" id="PF13966">
    <property type="entry name" value="zf-RVT"/>
    <property type="match status" value="1"/>
</dbReference>
<dbReference type="SUPFAM" id="SSF56219">
    <property type="entry name" value="DNase I-like"/>
    <property type="match status" value="1"/>
</dbReference>
<dbReference type="Ensembl" id="ENSOKIT00005046052.1">
    <property type="protein sequence ID" value="ENSOKIP00005043712.1"/>
    <property type="gene ID" value="ENSOKIG00005018416.1"/>
</dbReference>
<dbReference type="InterPro" id="IPR000477">
    <property type="entry name" value="RT_dom"/>
</dbReference>
<dbReference type="CDD" id="cd01650">
    <property type="entry name" value="RT_nLTR_like"/>
    <property type="match status" value="1"/>
</dbReference>
<name>A0A8C7GMF7_ONCKI</name>
<dbReference type="InterPro" id="IPR005135">
    <property type="entry name" value="Endo/exonuclease/phosphatase"/>
</dbReference>
<keyword evidence="1" id="KW-0472">Membrane</keyword>
<protein>
    <recommendedName>
        <fullName evidence="2">Reverse transcriptase domain-containing protein</fullName>
    </recommendedName>
</protein>
<keyword evidence="1" id="KW-1133">Transmembrane helix</keyword>
<keyword evidence="4" id="KW-1185">Reference proteome</keyword>
<evidence type="ECO:0000313" key="3">
    <source>
        <dbReference type="Ensembl" id="ENSOKIP00005043712.1"/>
    </source>
</evidence>
<dbReference type="Pfam" id="PF03372">
    <property type="entry name" value="Exo_endo_phos"/>
    <property type="match status" value="1"/>
</dbReference>
<dbReference type="PROSITE" id="PS50878">
    <property type="entry name" value="RT_POL"/>
    <property type="match status" value="1"/>
</dbReference>
<dbReference type="PANTHER" id="PTHR31635:SF196">
    <property type="entry name" value="REVERSE TRANSCRIPTASE DOMAIN-CONTAINING PROTEIN-RELATED"/>
    <property type="match status" value="1"/>
</dbReference>
<dbReference type="GO" id="GO:0003824">
    <property type="term" value="F:catalytic activity"/>
    <property type="evidence" value="ECO:0007669"/>
    <property type="project" value="InterPro"/>
</dbReference>
<dbReference type="AlphaFoldDB" id="A0A8C7GMF7"/>
<dbReference type="SUPFAM" id="SSF56672">
    <property type="entry name" value="DNA/RNA polymerases"/>
    <property type="match status" value="1"/>
</dbReference>
<dbReference type="InterPro" id="IPR036691">
    <property type="entry name" value="Endo/exonu/phosph_ase_sf"/>
</dbReference>
<evidence type="ECO:0000313" key="4">
    <source>
        <dbReference type="Proteomes" id="UP000694557"/>
    </source>
</evidence>
<dbReference type="InterPro" id="IPR043502">
    <property type="entry name" value="DNA/RNA_pol_sf"/>
</dbReference>
<keyword evidence="1" id="KW-0812">Transmembrane</keyword>
<reference evidence="3" key="2">
    <citation type="submission" date="2025-09" db="UniProtKB">
        <authorList>
            <consortium name="Ensembl"/>
        </authorList>
    </citation>
    <scope>IDENTIFICATION</scope>
</reference>
<dbReference type="CDD" id="cd09076">
    <property type="entry name" value="L1-EN"/>
    <property type="match status" value="1"/>
</dbReference>
<dbReference type="GeneTree" id="ENSGT00940000163737"/>
<dbReference type="InterPro" id="IPR026960">
    <property type="entry name" value="RVT-Znf"/>
</dbReference>
<dbReference type="PANTHER" id="PTHR31635">
    <property type="entry name" value="REVERSE TRANSCRIPTASE DOMAIN-CONTAINING PROTEIN-RELATED"/>
    <property type="match status" value="1"/>
</dbReference>
<feature type="transmembrane region" description="Helical" evidence="1">
    <location>
        <begin position="24"/>
        <end position="42"/>
    </location>
</feature>
<dbReference type="Pfam" id="PF00078">
    <property type="entry name" value="RVT_1"/>
    <property type="match status" value="1"/>
</dbReference>
<feature type="domain" description="Reverse transcriptase" evidence="2">
    <location>
        <begin position="531"/>
        <end position="796"/>
    </location>
</feature>
<reference evidence="3" key="1">
    <citation type="submission" date="2025-08" db="UniProtKB">
        <authorList>
            <consortium name="Ensembl"/>
        </authorList>
    </citation>
    <scope>IDENTIFICATION</scope>
</reference>
<accession>A0A8C7GMF7</accession>
<evidence type="ECO:0000259" key="2">
    <source>
        <dbReference type="PROSITE" id="PS50878"/>
    </source>
</evidence>